<sequence>RRSPPDSYLPGGGLLTPICRGEAHLTPICRGGGAQNPGPDSMKRPAHTCAISILAIPKTWSRIGDFIPPKSLRNLQIPKWTLTKGGK</sequence>
<protein>
    <submittedName>
        <fullName evidence="1">Uncharacterized protein</fullName>
    </submittedName>
</protein>
<name>A0ABN9AX92_9NEOB</name>
<keyword evidence="2" id="KW-1185">Reference proteome</keyword>
<organism evidence="1 2">
    <name type="scientific">Staurois parvus</name>
    <dbReference type="NCBI Taxonomy" id="386267"/>
    <lineage>
        <taxon>Eukaryota</taxon>
        <taxon>Metazoa</taxon>
        <taxon>Chordata</taxon>
        <taxon>Craniata</taxon>
        <taxon>Vertebrata</taxon>
        <taxon>Euteleostomi</taxon>
        <taxon>Amphibia</taxon>
        <taxon>Batrachia</taxon>
        <taxon>Anura</taxon>
        <taxon>Neobatrachia</taxon>
        <taxon>Ranoidea</taxon>
        <taxon>Ranidae</taxon>
        <taxon>Staurois</taxon>
    </lineage>
</organism>
<reference evidence="1" key="1">
    <citation type="submission" date="2023-05" db="EMBL/GenBank/DDBJ databases">
        <authorList>
            <person name="Stuckert A."/>
        </authorList>
    </citation>
    <scope>NUCLEOTIDE SEQUENCE</scope>
</reference>
<accession>A0ABN9AX92</accession>
<comment type="caution">
    <text evidence="1">The sequence shown here is derived from an EMBL/GenBank/DDBJ whole genome shotgun (WGS) entry which is preliminary data.</text>
</comment>
<feature type="non-terminal residue" evidence="1">
    <location>
        <position position="1"/>
    </location>
</feature>
<proteinExistence type="predicted"/>
<evidence type="ECO:0000313" key="1">
    <source>
        <dbReference type="EMBL" id="CAI9539495.1"/>
    </source>
</evidence>
<gene>
    <name evidence="1" type="ORF">SPARVUS_LOCUS1603005</name>
</gene>
<dbReference type="Proteomes" id="UP001162483">
    <property type="component" value="Unassembled WGS sequence"/>
</dbReference>
<evidence type="ECO:0000313" key="2">
    <source>
        <dbReference type="Proteomes" id="UP001162483"/>
    </source>
</evidence>
<dbReference type="EMBL" id="CATNWA010001228">
    <property type="protein sequence ID" value="CAI9539495.1"/>
    <property type="molecule type" value="Genomic_DNA"/>
</dbReference>